<sequence length="23" mass="2679">MAFTSFPELLRRPTQCLHPPVTH</sequence>
<dbReference type="AlphaFoldDB" id="A0A0E9PQD2"/>
<protein>
    <submittedName>
        <fullName evidence="1">Uncharacterized protein</fullName>
    </submittedName>
</protein>
<accession>A0A0E9PQD2</accession>
<proteinExistence type="predicted"/>
<name>A0A0E9PQD2_ANGAN</name>
<organism evidence="1">
    <name type="scientific">Anguilla anguilla</name>
    <name type="common">European freshwater eel</name>
    <name type="synonym">Muraena anguilla</name>
    <dbReference type="NCBI Taxonomy" id="7936"/>
    <lineage>
        <taxon>Eukaryota</taxon>
        <taxon>Metazoa</taxon>
        <taxon>Chordata</taxon>
        <taxon>Craniata</taxon>
        <taxon>Vertebrata</taxon>
        <taxon>Euteleostomi</taxon>
        <taxon>Actinopterygii</taxon>
        <taxon>Neopterygii</taxon>
        <taxon>Teleostei</taxon>
        <taxon>Anguilliformes</taxon>
        <taxon>Anguillidae</taxon>
        <taxon>Anguilla</taxon>
    </lineage>
</organism>
<reference evidence="1" key="2">
    <citation type="journal article" date="2015" name="Fish Shellfish Immunol.">
        <title>Early steps in the European eel (Anguilla anguilla)-Vibrio vulnificus interaction in the gills: Role of the RtxA13 toxin.</title>
        <authorList>
            <person name="Callol A."/>
            <person name="Pajuelo D."/>
            <person name="Ebbesson L."/>
            <person name="Teles M."/>
            <person name="MacKenzie S."/>
            <person name="Amaro C."/>
        </authorList>
    </citation>
    <scope>NUCLEOTIDE SEQUENCE</scope>
</reference>
<evidence type="ECO:0000313" key="1">
    <source>
        <dbReference type="EMBL" id="JAH06497.1"/>
    </source>
</evidence>
<reference evidence="1" key="1">
    <citation type="submission" date="2014-11" db="EMBL/GenBank/DDBJ databases">
        <authorList>
            <person name="Amaro Gonzalez C."/>
        </authorList>
    </citation>
    <scope>NUCLEOTIDE SEQUENCE</scope>
</reference>
<dbReference type="EMBL" id="GBXM01102080">
    <property type="protein sequence ID" value="JAH06497.1"/>
    <property type="molecule type" value="Transcribed_RNA"/>
</dbReference>